<organism evidence="1 2">
    <name type="scientific">Parnassius mnemosyne</name>
    <name type="common">clouded apollo</name>
    <dbReference type="NCBI Taxonomy" id="213953"/>
    <lineage>
        <taxon>Eukaryota</taxon>
        <taxon>Metazoa</taxon>
        <taxon>Ecdysozoa</taxon>
        <taxon>Arthropoda</taxon>
        <taxon>Hexapoda</taxon>
        <taxon>Insecta</taxon>
        <taxon>Pterygota</taxon>
        <taxon>Neoptera</taxon>
        <taxon>Endopterygota</taxon>
        <taxon>Lepidoptera</taxon>
        <taxon>Glossata</taxon>
        <taxon>Ditrysia</taxon>
        <taxon>Papilionoidea</taxon>
        <taxon>Papilionidae</taxon>
        <taxon>Parnassiinae</taxon>
        <taxon>Parnassini</taxon>
        <taxon>Parnassius</taxon>
        <taxon>Driopa</taxon>
    </lineage>
</organism>
<name>A0AAV1LCN5_9NEOP</name>
<dbReference type="EMBL" id="CAVLGL010000088">
    <property type="protein sequence ID" value="CAK1592806.1"/>
    <property type="molecule type" value="Genomic_DNA"/>
</dbReference>
<sequence length="100" mass="11577">MISRSPPQSTSQPQNIVATSATDTYVSTAAINFTSQTLPFRPKYLFRFRWPAEQLTVPKGSVRMNSIHLKLMLIECLRNLFENNNNNNTHARPHTFFIYF</sequence>
<gene>
    <name evidence="1" type="ORF">PARMNEM_LOCUS12686</name>
</gene>
<protein>
    <submittedName>
        <fullName evidence="1">Uncharacterized protein</fullName>
    </submittedName>
</protein>
<evidence type="ECO:0000313" key="2">
    <source>
        <dbReference type="Proteomes" id="UP001314205"/>
    </source>
</evidence>
<reference evidence="1 2" key="1">
    <citation type="submission" date="2023-11" db="EMBL/GenBank/DDBJ databases">
        <authorList>
            <person name="Hedman E."/>
            <person name="Englund M."/>
            <person name="Stromberg M."/>
            <person name="Nyberg Akerstrom W."/>
            <person name="Nylinder S."/>
            <person name="Jareborg N."/>
            <person name="Kallberg Y."/>
            <person name="Kronander E."/>
        </authorList>
    </citation>
    <scope>NUCLEOTIDE SEQUENCE [LARGE SCALE GENOMIC DNA]</scope>
</reference>
<keyword evidence="2" id="KW-1185">Reference proteome</keyword>
<dbReference type="AlphaFoldDB" id="A0AAV1LCN5"/>
<accession>A0AAV1LCN5</accession>
<proteinExistence type="predicted"/>
<dbReference type="Proteomes" id="UP001314205">
    <property type="component" value="Unassembled WGS sequence"/>
</dbReference>
<evidence type="ECO:0000313" key="1">
    <source>
        <dbReference type="EMBL" id="CAK1592806.1"/>
    </source>
</evidence>
<comment type="caution">
    <text evidence="1">The sequence shown here is derived from an EMBL/GenBank/DDBJ whole genome shotgun (WGS) entry which is preliminary data.</text>
</comment>